<accession>A0A3P7X024</accession>
<feature type="region of interest" description="Disordered" evidence="1">
    <location>
        <begin position="1"/>
        <end position="46"/>
    </location>
</feature>
<reference evidence="4" key="2">
    <citation type="submission" date="2019-09" db="UniProtKB">
        <authorList>
            <consortium name="WormBaseParasite"/>
        </authorList>
    </citation>
    <scope>IDENTIFICATION</scope>
</reference>
<dbReference type="EMBL" id="UZAH01000617">
    <property type="protein sequence ID" value="VDO19125.1"/>
    <property type="molecule type" value="Genomic_DNA"/>
</dbReference>
<evidence type="ECO:0000313" key="4">
    <source>
        <dbReference type="WBParaSite" id="HPBE_0000074201-mRNA-1"/>
    </source>
</evidence>
<dbReference type="WBParaSite" id="HPBE_0000074201-mRNA-1">
    <property type="protein sequence ID" value="HPBE_0000074201-mRNA-1"/>
    <property type="gene ID" value="HPBE_0000074201"/>
</dbReference>
<dbReference type="Proteomes" id="UP000050761">
    <property type="component" value="Unassembled WGS sequence"/>
</dbReference>
<keyword evidence="3" id="KW-1185">Reference proteome</keyword>
<protein>
    <submittedName>
        <fullName evidence="4">Alba domain-containing protein</fullName>
    </submittedName>
</protein>
<gene>
    <name evidence="2" type="ORF">HPBE_LOCUS743</name>
</gene>
<feature type="compositionally biased region" description="Basic and acidic residues" evidence="1">
    <location>
        <begin position="1"/>
        <end position="21"/>
    </location>
</feature>
<reference evidence="2 3" key="1">
    <citation type="submission" date="2018-11" db="EMBL/GenBank/DDBJ databases">
        <authorList>
            <consortium name="Pathogen Informatics"/>
        </authorList>
    </citation>
    <scope>NUCLEOTIDE SEQUENCE [LARGE SCALE GENOMIC DNA]</scope>
</reference>
<dbReference type="AlphaFoldDB" id="A0A183F3K0"/>
<evidence type="ECO:0000256" key="1">
    <source>
        <dbReference type="SAM" id="MobiDB-lite"/>
    </source>
</evidence>
<evidence type="ECO:0000313" key="2">
    <source>
        <dbReference type="EMBL" id="VDO19125.1"/>
    </source>
</evidence>
<proteinExistence type="predicted"/>
<evidence type="ECO:0000313" key="3">
    <source>
        <dbReference type="Proteomes" id="UP000050761"/>
    </source>
</evidence>
<accession>A0A183F3K0</accession>
<sequence>MEENLKEGEKRAMEKTEKHTNLELLSDEWEKKEEKGKGGSKDPMTTIRQIGSIAEMSSRRKERVMITVGGKRATEVIDIAVRAAVAEA</sequence>
<name>A0A183F3K0_HELPZ</name>
<feature type="compositionally biased region" description="Basic and acidic residues" evidence="1">
    <location>
        <begin position="28"/>
        <end position="40"/>
    </location>
</feature>
<organism evidence="3 4">
    <name type="scientific">Heligmosomoides polygyrus</name>
    <name type="common">Parasitic roundworm</name>
    <dbReference type="NCBI Taxonomy" id="6339"/>
    <lineage>
        <taxon>Eukaryota</taxon>
        <taxon>Metazoa</taxon>
        <taxon>Ecdysozoa</taxon>
        <taxon>Nematoda</taxon>
        <taxon>Chromadorea</taxon>
        <taxon>Rhabditida</taxon>
        <taxon>Rhabditina</taxon>
        <taxon>Rhabditomorpha</taxon>
        <taxon>Strongyloidea</taxon>
        <taxon>Heligmosomidae</taxon>
        <taxon>Heligmosomoides</taxon>
    </lineage>
</organism>